<dbReference type="InterPro" id="IPR011335">
    <property type="entry name" value="Restrct_endonuc-II-like"/>
</dbReference>
<dbReference type="InterPro" id="IPR011856">
    <property type="entry name" value="tRNA_endonuc-like_dom_sf"/>
</dbReference>
<dbReference type="PANTHER" id="PTHR34039:SF1">
    <property type="entry name" value="UPF0102 PROTEIN YRAN"/>
    <property type="match status" value="1"/>
</dbReference>
<sequence>IFPRGNGNKDNYGLVLIPSKGDTLSVIHDQATLWYVAIMDGHLVRLEGNQLLVDDQKGVVPGNDGRGHGTEHALASLMAEYHKVYPEYGFDRHKGYGTKAHLQALADHGACPIHRQSFRPVKQHLPQWRSLKDRRTLGRLGERLAATYLIENGYTIRDMNYHAAHQGELDIVAECGAVTVICEVKSLVPGKWGEPEDQIGVKKRDRIMAAARQYCAEKGIDTDVRFDVISVKFTKAGPGITHRPGAIHAD</sequence>
<dbReference type="SUPFAM" id="SSF53098">
    <property type="entry name" value="Ribonuclease H-like"/>
    <property type="match status" value="1"/>
</dbReference>
<dbReference type="Pfam" id="PF02021">
    <property type="entry name" value="UPF0102"/>
    <property type="match status" value="1"/>
</dbReference>
<proteinExistence type="inferred from homology"/>
<name>X1RGL0_9ZZZZ</name>
<dbReference type="SUPFAM" id="SSF52980">
    <property type="entry name" value="Restriction endonuclease-like"/>
    <property type="match status" value="1"/>
</dbReference>
<dbReference type="InterPro" id="IPR012337">
    <property type="entry name" value="RNaseH-like_sf"/>
</dbReference>
<feature type="non-terminal residue" evidence="1">
    <location>
        <position position="1"/>
    </location>
</feature>
<accession>X1RGL0</accession>
<dbReference type="EMBL" id="BARW01009379">
    <property type="protein sequence ID" value="GAI79753.1"/>
    <property type="molecule type" value="Genomic_DNA"/>
</dbReference>
<protein>
    <recommendedName>
        <fullName evidence="2">YraN family protein</fullName>
    </recommendedName>
</protein>
<dbReference type="Gene3D" id="3.30.420.10">
    <property type="entry name" value="Ribonuclease H-like superfamily/Ribonuclease H"/>
    <property type="match status" value="1"/>
</dbReference>
<dbReference type="InterPro" id="IPR003509">
    <property type="entry name" value="UPF0102_YraN-like"/>
</dbReference>
<dbReference type="PANTHER" id="PTHR34039">
    <property type="entry name" value="UPF0102 PROTEIN YRAN"/>
    <property type="match status" value="1"/>
</dbReference>
<evidence type="ECO:0008006" key="2">
    <source>
        <dbReference type="Google" id="ProtNLM"/>
    </source>
</evidence>
<comment type="caution">
    <text evidence="1">The sequence shown here is derived from an EMBL/GenBank/DDBJ whole genome shotgun (WGS) entry which is preliminary data.</text>
</comment>
<reference evidence="1" key="1">
    <citation type="journal article" date="2014" name="Front. Microbiol.">
        <title>High frequency of phylogenetically diverse reductive dehalogenase-homologous genes in deep subseafloor sedimentary metagenomes.</title>
        <authorList>
            <person name="Kawai M."/>
            <person name="Futagami T."/>
            <person name="Toyoda A."/>
            <person name="Takaki Y."/>
            <person name="Nishi S."/>
            <person name="Hori S."/>
            <person name="Arai W."/>
            <person name="Tsubouchi T."/>
            <person name="Morono Y."/>
            <person name="Uchiyama I."/>
            <person name="Ito T."/>
            <person name="Fujiyama A."/>
            <person name="Inagaki F."/>
            <person name="Takami H."/>
        </authorList>
    </citation>
    <scope>NUCLEOTIDE SEQUENCE</scope>
    <source>
        <strain evidence="1">Expedition CK06-06</strain>
    </source>
</reference>
<dbReference type="GO" id="GO:0003676">
    <property type="term" value="F:nucleic acid binding"/>
    <property type="evidence" value="ECO:0007669"/>
    <property type="project" value="InterPro"/>
</dbReference>
<dbReference type="Gene3D" id="3.40.1350.10">
    <property type="match status" value="1"/>
</dbReference>
<dbReference type="HAMAP" id="MF_00048">
    <property type="entry name" value="UPF0102"/>
    <property type="match status" value="1"/>
</dbReference>
<evidence type="ECO:0000313" key="1">
    <source>
        <dbReference type="EMBL" id="GAI79753.1"/>
    </source>
</evidence>
<organism evidence="1">
    <name type="scientific">marine sediment metagenome</name>
    <dbReference type="NCBI Taxonomy" id="412755"/>
    <lineage>
        <taxon>unclassified sequences</taxon>
        <taxon>metagenomes</taxon>
        <taxon>ecological metagenomes</taxon>
    </lineage>
</organism>
<dbReference type="AlphaFoldDB" id="X1RGL0"/>
<dbReference type="InterPro" id="IPR036397">
    <property type="entry name" value="RNaseH_sf"/>
</dbReference>
<gene>
    <name evidence="1" type="ORF">S12H4_18888</name>
</gene>